<protein>
    <recommendedName>
        <fullName evidence="5">Glycosyltransferase subfamily 4-like N-terminal domain-containing protein</fullName>
    </recommendedName>
</protein>
<evidence type="ECO:0000259" key="2">
    <source>
        <dbReference type="Pfam" id="PF13439"/>
    </source>
</evidence>
<dbReference type="PANTHER" id="PTHR45947">
    <property type="entry name" value="SULFOQUINOVOSYL TRANSFERASE SQD2"/>
    <property type="match status" value="1"/>
</dbReference>
<comment type="caution">
    <text evidence="3">The sequence shown here is derived from an EMBL/GenBank/DDBJ whole genome shotgun (WGS) entry which is preliminary data.</text>
</comment>
<dbReference type="EMBL" id="LIBO01000139">
    <property type="protein sequence ID" value="KRO62080.1"/>
    <property type="molecule type" value="Genomic_DNA"/>
</dbReference>
<evidence type="ECO:0000313" key="3">
    <source>
        <dbReference type="EMBL" id="KRO62080.1"/>
    </source>
</evidence>
<dbReference type="Pfam" id="PF13439">
    <property type="entry name" value="Glyco_transf_4"/>
    <property type="match status" value="1"/>
</dbReference>
<dbReference type="Gene3D" id="3.40.50.2000">
    <property type="entry name" value="Glycogen Phosphorylase B"/>
    <property type="match status" value="2"/>
</dbReference>
<evidence type="ECO:0008006" key="5">
    <source>
        <dbReference type="Google" id="ProtNLM"/>
    </source>
</evidence>
<organism evidence="3 4">
    <name type="scientific">Verrucomicrobia subdivision 6 bacterium BACL9 MAG-120507-bin52</name>
    <dbReference type="NCBI Taxonomy" id="1655590"/>
    <lineage>
        <taxon>Bacteria</taxon>
        <taxon>Pseudomonadati</taxon>
        <taxon>Verrucomicrobiota</taxon>
        <taxon>Verrucomicrobiia</taxon>
        <taxon>Verrucomicrobiales</taxon>
        <taxon>Verrucomicrobia subdivision 6</taxon>
    </lineage>
</organism>
<dbReference type="InterPro" id="IPR028098">
    <property type="entry name" value="Glyco_trans_4-like_N"/>
</dbReference>
<dbReference type="GO" id="GO:0016757">
    <property type="term" value="F:glycosyltransferase activity"/>
    <property type="evidence" value="ECO:0007669"/>
    <property type="project" value="InterPro"/>
</dbReference>
<dbReference type="PANTHER" id="PTHR45947:SF3">
    <property type="entry name" value="SULFOQUINOVOSYL TRANSFERASE SQD2"/>
    <property type="match status" value="1"/>
</dbReference>
<name>A0A0R2RMD5_9BACT</name>
<evidence type="ECO:0000313" key="4">
    <source>
        <dbReference type="Proteomes" id="UP000051269"/>
    </source>
</evidence>
<proteinExistence type="predicted"/>
<evidence type="ECO:0000259" key="1">
    <source>
        <dbReference type="Pfam" id="PF00534"/>
    </source>
</evidence>
<sequence length="382" mass="44109">MKICDLTQMYSSQGGGVRSYLLAKRAYIREHTSHQHLLIVPGSRTEQIEGGRCQMWTVRGPLVNQTSRYRWMLDLPALLRILYLERPDVVESGDPYHAALVSRNWANRRGSKFYMFYHSHFPDALLRTVLKFAGPWARSVTEQLAADYLRHLATGGHGVFVGSRHLTQVLGAWGVPRLIHLPLGVDTTCFHTVTEERKRELRRKLNLPEDVRVVLYVGRFSPDKDTTLLLRCWQRMQEMAEKKWVGVMVGDGQMKPMVETFTRTHDCLRMVPFLKESKELAEWYQAADLLIHPGRWETFGLVLLEAQACGLPVVAFRGGAMEEQAYDVSQWAKERSSDSLAEAVCRRMERETGAEKDQLRTFIERKFSWQQTFARQMAEYEA</sequence>
<dbReference type="SUPFAM" id="SSF53756">
    <property type="entry name" value="UDP-Glycosyltransferase/glycogen phosphorylase"/>
    <property type="match status" value="1"/>
</dbReference>
<gene>
    <name evidence="3" type="ORF">ABR82_00900</name>
</gene>
<feature type="domain" description="Glycosyltransferase subfamily 4-like N-terminal" evidence="2">
    <location>
        <begin position="15"/>
        <end position="187"/>
    </location>
</feature>
<dbReference type="InterPro" id="IPR050194">
    <property type="entry name" value="Glycosyltransferase_grp1"/>
</dbReference>
<dbReference type="Pfam" id="PF00534">
    <property type="entry name" value="Glycos_transf_1"/>
    <property type="match status" value="1"/>
</dbReference>
<feature type="domain" description="Glycosyl transferase family 1" evidence="1">
    <location>
        <begin position="198"/>
        <end position="351"/>
    </location>
</feature>
<accession>A0A0R2RMD5</accession>
<reference evidence="3 4" key="1">
    <citation type="submission" date="2015-10" db="EMBL/GenBank/DDBJ databases">
        <title>Metagenome-Assembled Genomes uncover a global brackish microbiome.</title>
        <authorList>
            <person name="Hugerth L.W."/>
            <person name="Larsson J."/>
            <person name="Alneberg J."/>
            <person name="Lindh M.V."/>
            <person name="Legrand C."/>
            <person name="Pinhassi J."/>
            <person name="Andersson A.F."/>
        </authorList>
    </citation>
    <scope>NUCLEOTIDE SEQUENCE [LARGE SCALE GENOMIC DNA]</scope>
    <source>
        <strain evidence="3">BACL18 MAG-120507-bin52</strain>
    </source>
</reference>
<dbReference type="AlphaFoldDB" id="A0A0R2RMD5"/>
<dbReference type="Proteomes" id="UP000051269">
    <property type="component" value="Unassembled WGS sequence"/>
</dbReference>
<dbReference type="InterPro" id="IPR001296">
    <property type="entry name" value="Glyco_trans_1"/>
</dbReference>